<dbReference type="eggNOG" id="ENOG50301JI">
    <property type="taxonomic scope" value="Bacteria"/>
</dbReference>
<dbReference type="Gene3D" id="2.40.10.180">
    <property type="entry name" value="Phage tail proteins"/>
    <property type="match status" value="1"/>
</dbReference>
<protein>
    <recommendedName>
        <fullName evidence="3">Phage related protein</fullName>
    </recommendedName>
</protein>
<evidence type="ECO:0008006" key="3">
    <source>
        <dbReference type="Google" id="ProtNLM"/>
    </source>
</evidence>
<dbReference type="InterPro" id="IPR053734">
    <property type="entry name" value="Phage_Head-Tail_Connect_sf"/>
</dbReference>
<proteinExistence type="predicted"/>
<dbReference type="OrthoDB" id="7924552at2"/>
<dbReference type="PATRIC" id="fig|1094489.3.peg.1174"/>
<name>M1PDZ8_BARAA</name>
<dbReference type="GO" id="GO:0019068">
    <property type="term" value="P:virion assembly"/>
    <property type="evidence" value="ECO:0007669"/>
    <property type="project" value="InterPro"/>
</dbReference>
<organism evidence="1 2">
    <name type="scientific">Bartonella australis (strain Aust/NH1)</name>
    <dbReference type="NCBI Taxonomy" id="1094489"/>
    <lineage>
        <taxon>Bacteria</taxon>
        <taxon>Pseudomonadati</taxon>
        <taxon>Pseudomonadota</taxon>
        <taxon>Alphaproteobacteria</taxon>
        <taxon>Hyphomicrobiales</taxon>
        <taxon>Bartonellaceae</taxon>
        <taxon>Bartonella</taxon>
    </lineage>
</organism>
<sequence length="122" mass="13665">MLWRGLLDKMIKDVRNTFGQSVVYTRSDNQQSFHITAIYSIRYSESEAGGRISTTIERKELDICINDIGGVAPKSNDSVVVIATENNEAQEHFTVVNVQASESGMYKLILRNINDDAPKRNG</sequence>
<dbReference type="EMBL" id="CP003123">
    <property type="protein sequence ID" value="AGF74831.1"/>
    <property type="molecule type" value="Genomic_DNA"/>
</dbReference>
<dbReference type="AlphaFoldDB" id="M1PDZ8"/>
<evidence type="ECO:0000313" key="1">
    <source>
        <dbReference type="EMBL" id="AGF74831.1"/>
    </source>
</evidence>
<evidence type="ECO:0000313" key="2">
    <source>
        <dbReference type="Proteomes" id="UP000011729"/>
    </source>
</evidence>
<accession>M1PDZ8</accession>
<gene>
    <name evidence="1" type="ordered locus">BAnh1_09590</name>
</gene>
<keyword evidence="2" id="KW-1185">Reference proteome</keyword>
<dbReference type="KEGG" id="baus:BAnh1_09590"/>
<dbReference type="Proteomes" id="UP000011729">
    <property type="component" value="Chromosome"/>
</dbReference>
<dbReference type="STRING" id="1094489.BAnh1_09590"/>
<dbReference type="RefSeq" id="WP_015398335.1">
    <property type="nucleotide sequence ID" value="NC_020300.1"/>
</dbReference>
<reference evidence="1 2" key="1">
    <citation type="journal article" date="2013" name="PLoS Genet.">
        <title>A gene transfer agent and a dynamic repertoire of secretion systems hold the keys to the explosive radiation of the emerging pathogen Bartonella.</title>
        <authorList>
            <person name="Guy L."/>
            <person name="Nystedt B."/>
            <person name="Toft C."/>
            <person name="Zaremba-Niedzwiedzka K."/>
            <person name="Berglund E.C."/>
            <person name="Granberg F."/>
            <person name="Naslund K."/>
            <person name="Eriksson A.S."/>
            <person name="Andersson S.G."/>
        </authorList>
    </citation>
    <scope>NUCLEOTIDE SEQUENCE [LARGE SCALE GENOMIC DNA]</scope>
    <source>
        <strain evidence="1 2">Aust/NH1</strain>
    </source>
</reference>
<dbReference type="Pfam" id="PF05354">
    <property type="entry name" value="Phage_attach"/>
    <property type="match status" value="1"/>
</dbReference>
<dbReference type="InterPro" id="IPR008018">
    <property type="entry name" value="Phage_tail_attach_FII"/>
</dbReference>
<dbReference type="HOGENOM" id="CLU_168077_0_0_5"/>